<organism evidence="1 2">
    <name type="scientific">Gigaspora margarita</name>
    <dbReference type="NCBI Taxonomy" id="4874"/>
    <lineage>
        <taxon>Eukaryota</taxon>
        <taxon>Fungi</taxon>
        <taxon>Fungi incertae sedis</taxon>
        <taxon>Mucoromycota</taxon>
        <taxon>Glomeromycotina</taxon>
        <taxon>Glomeromycetes</taxon>
        <taxon>Diversisporales</taxon>
        <taxon>Gigasporaceae</taxon>
        <taxon>Gigaspora</taxon>
    </lineage>
</organism>
<dbReference type="Proteomes" id="UP000789901">
    <property type="component" value="Unassembled WGS sequence"/>
</dbReference>
<feature type="non-terminal residue" evidence="1">
    <location>
        <position position="131"/>
    </location>
</feature>
<gene>
    <name evidence="1" type="ORF">GMARGA_LOCUS4185</name>
</gene>
<accession>A0ABM8W761</accession>
<proteinExistence type="predicted"/>
<sequence length="131" mass="15347">MEEYNTAKKDYQTLNDYMSQYISFLTIIKAIEQYGFTIDVSSLTSQIQCTINMNINLMKAKKEIIDKYEREIQEFSLCLLVSSDKRSNLKQITEAIQNKFRRRSTKRRKIVEKIENSTVNSPDLTADDAEE</sequence>
<keyword evidence="2" id="KW-1185">Reference proteome</keyword>
<evidence type="ECO:0000313" key="2">
    <source>
        <dbReference type="Proteomes" id="UP000789901"/>
    </source>
</evidence>
<reference evidence="1 2" key="1">
    <citation type="submission" date="2021-06" db="EMBL/GenBank/DDBJ databases">
        <authorList>
            <person name="Kallberg Y."/>
            <person name="Tangrot J."/>
            <person name="Rosling A."/>
        </authorList>
    </citation>
    <scope>NUCLEOTIDE SEQUENCE [LARGE SCALE GENOMIC DNA]</scope>
    <source>
        <strain evidence="1 2">120-4 pot B 10/14</strain>
    </source>
</reference>
<comment type="caution">
    <text evidence="1">The sequence shown here is derived from an EMBL/GenBank/DDBJ whole genome shotgun (WGS) entry which is preliminary data.</text>
</comment>
<protein>
    <submittedName>
        <fullName evidence="1">14730_t:CDS:1</fullName>
    </submittedName>
</protein>
<evidence type="ECO:0000313" key="1">
    <source>
        <dbReference type="EMBL" id="CAG8543186.1"/>
    </source>
</evidence>
<dbReference type="EMBL" id="CAJVQB010001612">
    <property type="protein sequence ID" value="CAG8543186.1"/>
    <property type="molecule type" value="Genomic_DNA"/>
</dbReference>
<name>A0ABM8W761_GIGMA</name>